<name>A0A5N5SY08_9CRUS</name>
<keyword evidence="3" id="KW-1185">Reference proteome</keyword>
<dbReference type="Proteomes" id="UP000326759">
    <property type="component" value="Unassembled WGS sequence"/>
</dbReference>
<comment type="caution">
    <text evidence="2">The sequence shown here is derived from an EMBL/GenBank/DDBJ whole genome shotgun (WGS) entry which is preliminary data.</text>
</comment>
<feature type="coiled-coil region" evidence="1">
    <location>
        <begin position="173"/>
        <end position="200"/>
    </location>
</feature>
<feature type="non-terminal residue" evidence="2">
    <location>
        <position position="1"/>
    </location>
</feature>
<sequence length="215" mass="24183">IYIYIYIAKLSTQNPYGSSGIWKGIFDPVLSRASVNNVPGSSGIPGTNLAPKATCLDPSASNTLQEVKQLLRTLMSKGEDLRRTLTEQANEGVDLLKHLHQRFSVLLRRINTEPKHAEVQELEHLVENSYSSILLAQNLFLESCRSNEKQELSTEGQIIDVLNKLVTNIDLGHQFNKKQLEEVRQLIEEMNKEEQSQNITILSAWNPFNVSGNPT</sequence>
<proteinExistence type="predicted"/>
<accession>A0A5N5SY08</accession>
<dbReference type="AlphaFoldDB" id="A0A5N5SY08"/>
<organism evidence="2 3">
    <name type="scientific">Armadillidium nasatum</name>
    <dbReference type="NCBI Taxonomy" id="96803"/>
    <lineage>
        <taxon>Eukaryota</taxon>
        <taxon>Metazoa</taxon>
        <taxon>Ecdysozoa</taxon>
        <taxon>Arthropoda</taxon>
        <taxon>Crustacea</taxon>
        <taxon>Multicrustacea</taxon>
        <taxon>Malacostraca</taxon>
        <taxon>Eumalacostraca</taxon>
        <taxon>Peracarida</taxon>
        <taxon>Isopoda</taxon>
        <taxon>Oniscidea</taxon>
        <taxon>Crinocheta</taxon>
        <taxon>Armadillidiidae</taxon>
        <taxon>Armadillidium</taxon>
    </lineage>
</organism>
<gene>
    <name evidence="2" type="ORF">Anas_07654</name>
</gene>
<evidence type="ECO:0000313" key="2">
    <source>
        <dbReference type="EMBL" id="KAB7498579.1"/>
    </source>
</evidence>
<evidence type="ECO:0000313" key="3">
    <source>
        <dbReference type="Proteomes" id="UP000326759"/>
    </source>
</evidence>
<evidence type="ECO:0000256" key="1">
    <source>
        <dbReference type="SAM" id="Coils"/>
    </source>
</evidence>
<dbReference type="EMBL" id="SEYY01019157">
    <property type="protein sequence ID" value="KAB7498579.1"/>
    <property type="molecule type" value="Genomic_DNA"/>
</dbReference>
<keyword evidence="1" id="KW-0175">Coiled coil</keyword>
<dbReference type="OrthoDB" id="6372889at2759"/>
<reference evidence="2 3" key="1">
    <citation type="journal article" date="2019" name="PLoS Biol.">
        <title>Sex chromosomes control vertical transmission of feminizing Wolbachia symbionts in an isopod.</title>
        <authorList>
            <person name="Becking T."/>
            <person name="Chebbi M.A."/>
            <person name="Giraud I."/>
            <person name="Moumen B."/>
            <person name="Laverre T."/>
            <person name="Caubet Y."/>
            <person name="Peccoud J."/>
            <person name="Gilbert C."/>
            <person name="Cordaux R."/>
        </authorList>
    </citation>
    <scope>NUCLEOTIDE SEQUENCE [LARGE SCALE GENOMIC DNA]</scope>
    <source>
        <strain evidence="2">ANa2</strain>
        <tissue evidence="2">Whole body excluding digestive tract and cuticle</tissue>
    </source>
</reference>
<protein>
    <submittedName>
        <fullName evidence="2">Uncharacterized protein</fullName>
    </submittedName>
</protein>